<evidence type="ECO:0000256" key="1">
    <source>
        <dbReference type="ARBA" id="ARBA00008613"/>
    </source>
</evidence>
<protein>
    <submittedName>
        <fullName evidence="6">ARM repeat-containing protein</fullName>
    </submittedName>
</protein>
<keyword evidence="2" id="KW-0813">Transport</keyword>
<dbReference type="Gene3D" id="1.25.40.150">
    <property type="entry name" value="V-type ATPase, subunit H, C-terminal domain"/>
    <property type="match status" value="1"/>
</dbReference>
<evidence type="ECO:0000256" key="4">
    <source>
        <dbReference type="ARBA" id="ARBA00023065"/>
    </source>
</evidence>
<keyword evidence="3" id="KW-0375">Hydrogen ion transport</keyword>
<dbReference type="EMBL" id="MCFD01000003">
    <property type="protein sequence ID" value="ORX72504.1"/>
    <property type="molecule type" value="Genomic_DNA"/>
</dbReference>
<dbReference type="GO" id="GO:0000221">
    <property type="term" value="C:vacuolar proton-transporting V-type ATPase, V1 domain"/>
    <property type="evidence" value="ECO:0007669"/>
    <property type="project" value="InterPro"/>
</dbReference>
<keyword evidence="4" id="KW-0406">Ion transport</keyword>
<dbReference type="Proteomes" id="UP000193922">
    <property type="component" value="Unassembled WGS sequence"/>
</dbReference>
<dbReference type="InterPro" id="IPR038497">
    <property type="entry name" value="ATPase_V1-cplx_hsu_C_sf"/>
</dbReference>
<evidence type="ECO:0000256" key="2">
    <source>
        <dbReference type="ARBA" id="ARBA00022448"/>
    </source>
</evidence>
<evidence type="ECO:0000256" key="3">
    <source>
        <dbReference type="ARBA" id="ARBA00022781"/>
    </source>
</evidence>
<sequence>MTAVPDVPAAMVNNQFFDEFTDKVRVKPIPWEGYSRAGLISSVELGQLREFQQKQQEGKEVGGYAGLLLELADRLSSIDAQQYLLVSLDDLVDSSGAELAELAKSGELARVLFRSMEKKDDYLGLKAGKILVGVLAGAPGLQRGFRYGRLYEYLSGCMRSELTSVADVAIQILQSALRERRARTVLFHESSGCSVGQRSAKGVVAVPQTQYEGGLDKQYDVIPAMVEIARSAVKEKVIRIIVATWRNMLGLAAAANVPAMLVAKAGRNFKDADLKEDLRELAEELAGHAGGMTTWDEYVNEVKSGRLEWSPAHRSEQFWKLHVRRMDEDDHRVVRDLARVLEAGTGETALAVACHDLAQYIKFNPDGKRLLARIGAKAHVMALMTSEHKEVRYEALLCVQQLMLNAWQN</sequence>
<proteinExistence type="inferred from homology"/>
<dbReference type="InterPro" id="IPR004908">
    <property type="entry name" value="ATPase_V1-cplx_hsu"/>
</dbReference>
<dbReference type="AlphaFoldDB" id="A0A1Y1WHA4"/>
<dbReference type="Pfam" id="PF11698">
    <property type="entry name" value="V-ATPase_H_C"/>
    <property type="match status" value="1"/>
</dbReference>
<dbReference type="InterPro" id="IPR011987">
    <property type="entry name" value="ATPase_V1-cplx_hsu_C"/>
</dbReference>
<name>A0A1Y1WHA4_9FUNG</name>
<gene>
    <name evidence="6" type="ORF">DL89DRAFT_321509</name>
</gene>
<dbReference type="RefSeq" id="XP_040745928.1">
    <property type="nucleotide sequence ID" value="XM_040891285.1"/>
</dbReference>
<feature type="domain" description="ATPase V1 complex subunit H C-terminal" evidence="5">
    <location>
        <begin position="292"/>
        <end position="407"/>
    </location>
</feature>
<dbReference type="SUPFAM" id="SSF48371">
    <property type="entry name" value="ARM repeat"/>
    <property type="match status" value="1"/>
</dbReference>
<evidence type="ECO:0000313" key="6">
    <source>
        <dbReference type="EMBL" id="ORX72504.1"/>
    </source>
</evidence>
<comment type="similarity">
    <text evidence="1">Belongs to the V-ATPase H subunit family.</text>
</comment>
<reference evidence="6 7" key="1">
    <citation type="submission" date="2016-07" db="EMBL/GenBank/DDBJ databases">
        <title>Pervasive Adenine N6-methylation of Active Genes in Fungi.</title>
        <authorList>
            <consortium name="DOE Joint Genome Institute"/>
            <person name="Mondo S.J."/>
            <person name="Dannebaum R.O."/>
            <person name="Kuo R.C."/>
            <person name="Labutti K."/>
            <person name="Haridas S."/>
            <person name="Kuo A."/>
            <person name="Salamov A."/>
            <person name="Ahrendt S.R."/>
            <person name="Lipzen A."/>
            <person name="Sullivan W."/>
            <person name="Andreopoulos W.B."/>
            <person name="Clum A."/>
            <person name="Lindquist E."/>
            <person name="Daum C."/>
            <person name="Ramamoorthy G.K."/>
            <person name="Gryganskyi A."/>
            <person name="Culley D."/>
            <person name="Magnuson J.K."/>
            <person name="James T.Y."/>
            <person name="O'Malley M.A."/>
            <person name="Stajich J.E."/>
            <person name="Spatafora J.W."/>
            <person name="Visel A."/>
            <person name="Grigoriev I.V."/>
        </authorList>
    </citation>
    <scope>NUCLEOTIDE SEQUENCE [LARGE SCALE GENOMIC DNA]</scope>
    <source>
        <strain evidence="6 7">ATCC 12442</strain>
    </source>
</reference>
<dbReference type="GeneID" id="63807933"/>
<organism evidence="6 7">
    <name type="scientific">Linderina pennispora</name>
    <dbReference type="NCBI Taxonomy" id="61395"/>
    <lineage>
        <taxon>Eukaryota</taxon>
        <taxon>Fungi</taxon>
        <taxon>Fungi incertae sedis</taxon>
        <taxon>Zoopagomycota</taxon>
        <taxon>Kickxellomycotina</taxon>
        <taxon>Kickxellomycetes</taxon>
        <taxon>Kickxellales</taxon>
        <taxon>Kickxellaceae</taxon>
        <taxon>Linderina</taxon>
    </lineage>
</organism>
<comment type="caution">
    <text evidence="6">The sequence shown here is derived from an EMBL/GenBank/DDBJ whole genome shotgun (WGS) entry which is preliminary data.</text>
</comment>
<dbReference type="PANTHER" id="PTHR10698">
    <property type="entry name" value="V-TYPE PROTON ATPASE SUBUNIT H"/>
    <property type="match status" value="1"/>
</dbReference>
<dbReference type="PANTHER" id="PTHR10698:SF0">
    <property type="entry name" value="V-TYPE PROTON ATPASE SUBUNIT H"/>
    <property type="match status" value="1"/>
</dbReference>
<keyword evidence="7" id="KW-1185">Reference proteome</keyword>
<evidence type="ECO:0000259" key="5">
    <source>
        <dbReference type="Pfam" id="PF11698"/>
    </source>
</evidence>
<dbReference type="InterPro" id="IPR011989">
    <property type="entry name" value="ARM-like"/>
</dbReference>
<dbReference type="STRING" id="61395.A0A1Y1WHA4"/>
<dbReference type="GO" id="GO:0046961">
    <property type="term" value="F:proton-transporting ATPase activity, rotational mechanism"/>
    <property type="evidence" value="ECO:0007669"/>
    <property type="project" value="InterPro"/>
</dbReference>
<dbReference type="OrthoDB" id="10263554at2759"/>
<accession>A0A1Y1WHA4</accession>
<dbReference type="Pfam" id="PF03224">
    <property type="entry name" value="V-ATPase_H_N"/>
    <property type="match status" value="1"/>
</dbReference>
<dbReference type="GO" id="GO:0000329">
    <property type="term" value="C:fungal-type vacuole membrane"/>
    <property type="evidence" value="ECO:0007669"/>
    <property type="project" value="TreeGrafter"/>
</dbReference>
<dbReference type="InterPro" id="IPR016024">
    <property type="entry name" value="ARM-type_fold"/>
</dbReference>
<dbReference type="Gene3D" id="1.25.10.10">
    <property type="entry name" value="Leucine-rich Repeat Variant"/>
    <property type="match status" value="1"/>
</dbReference>
<evidence type="ECO:0000313" key="7">
    <source>
        <dbReference type="Proteomes" id="UP000193922"/>
    </source>
</evidence>